<evidence type="ECO:0000313" key="11">
    <source>
        <dbReference type="Proteomes" id="UP001314169"/>
    </source>
</evidence>
<feature type="compositionally biased region" description="Basic and acidic residues" evidence="8">
    <location>
        <begin position="478"/>
        <end position="487"/>
    </location>
</feature>
<feature type="region of interest" description="Disordered" evidence="8">
    <location>
        <begin position="329"/>
        <end position="868"/>
    </location>
</feature>
<evidence type="ECO:0000256" key="8">
    <source>
        <dbReference type="SAM" id="MobiDB-lite"/>
    </source>
</evidence>
<keyword evidence="2 5" id="KW-0963">Cytoplasm</keyword>
<organism evidence="10 11">
    <name type="scientific">Pipistrellus nathusii</name>
    <name type="common">Nathusius' pipistrelle</name>
    <dbReference type="NCBI Taxonomy" id="59473"/>
    <lineage>
        <taxon>Eukaryota</taxon>
        <taxon>Metazoa</taxon>
        <taxon>Chordata</taxon>
        <taxon>Craniata</taxon>
        <taxon>Vertebrata</taxon>
        <taxon>Euteleostomi</taxon>
        <taxon>Mammalia</taxon>
        <taxon>Eutheria</taxon>
        <taxon>Laurasiatheria</taxon>
        <taxon>Chiroptera</taxon>
        <taxon>Yangochiroptera</taxon>
        <taxon>Vespertilionidae</taxon>
        <taxon>Pipistrellus</taxon>
    </lineage>
</organism>
<feature type="compositionally biased region" description="Low complexity" evidence="8">
    <location>
        <begin position="488"/>
        <end position="502"/>
    </location>
</feature>
<dbReference type="InterPro" id="IPR017401">
    <property type="entry name" value="MYPT1/MYPT2/Mbs85"/>
</dbReference>
<dbReference type="SUPFAM" id="SSF48403">
    <property type="entry name" value="Ankyrin repeat"/>
    <property type="match status" value="1"/>
</dbReference>
<feature type="compositionally biased region" description="Basic and acidic residues" evidence="8">
    <location>
        <begin position="452"/>
        <end position="461"/>
    </location>
</feature>
<evidence type="ECO:0000256" key="6">
    <source>
        <dbReference type="PROSITE-ProRule" id="PRU00023"/>
    </source>
</evidence>
<keyword evidence="11" id="KW-1185">Reference proteome</keyword>
<comment type="subunit">
    <text evidence="5">PP1 comprises a catalytic subunit, and one or several targeting or regulatory subunits.</text>
</comment>
<feature type="compositionally biased region" description="Basic and acidic residues" evidence="8">
    <location>
        <begin position="651"/>
        <end position="665"/>
    </location>
</feature>
<feature type="compositionally biased region" description="Basic residues" evidence="8">
    <location>
        <begin position="784"/>
        <end position="794"/>
    </location>
</feature>
<dbReference type="InterPro" id="IPR051226">
    <property type="entry name" value="PP1_Regulatory_Subunit"/>
</dbReference>
<keyword evidence="3" id="KW-0677">Repeat</keyword>
<dbReference type="EMBL" id="OY882877">
    <property type="protein sequence ID" value="CAK6442336.1"/>
    <property type="molecule type" value="Genomic_DNA"/>
</dbReference>
<sequence>MAELEHLGGKRAESARARRAEQLRRWRGSETEQESAERQPRARRGAPRVRFEDGAVFLAACSSGDTDEVKRLLARGADINTANVDGLTALHQACIDENFDMVKFLVESRADVNQQDNEGWTPLHAAASCGYLNIAEYFLSHGASVSIVNSEGEVPSDLAEEAAMKDLLLEQVKKQGVDLEQARKEEEQQMLQDARQWLNSGKIKDTRQARSGATALHVAAAKGYSEVLRLLIQAGYDLDVQDHDGWTPLHAAAHWGVKEACSILAEALCNMDVRNKLGQTPFDVADEGIVEHLEMLQKQQSVLRSEKETRNKLIESDLNSRLRGGLLKNKEKMLYGEETPKSHNTEEENKESSSSSSEEEEGEDDASESETEKEAATDQKPEAVVNHSSSESKGHILEQTPAPTQNTSSVSSARRLASLFNKLEEPKDESPSSWRLGLRKTGSHNTLSAVADTREAARDRGSALSRSASSPRISALLDNRDKERESRSYLSSLAARRLSSTSDAEEKENRESAVNLVRSGSYTRQLRRDEAKGSETPPTTAPSTYVSTYLKRTPHRSLADSTAEKADGGSPSTPLCVITNRPPPSTANGVTSASLLSTPGTDSSAEARERRRSYLTPVRDEEAESLRKARSRQARQTRRSTQGVTLTDLQEAERTFSRSRAERQAQDQPGQKPGTEGLEGHAERYETSTVPAKDTGEGRQPWGRGQEEEPASRRLRGAAQPEKPTTAVSPSTSRPTLYTSSHLLRTSGPAAPDAESSEAKDMDRDESEEAGADDPGAGGLSVRERRRPRERRRGTGISFWTKDEEEADGSEEGKEARHERLSRLESGGSNPTASDSYGDRTSARARREAREARLASLASRGDEDSSRDYKKLYEGALTENQKLKTKLQEAQLELADVKSRLEKVAQQKQEKTPDRSSLLEVEKRERRALERKMSEMEEEMKVLTELKSDNQRLKDENGALIRVISKLSK</sequence>
<feature type="coiled-coil region" evidence="7">
    <location>
        <begin position="873"/>
        <end position="963"/>
    </location>
</feature>
<dbReference type="Gene3D" id="6.10.140.390">
    <property type="match status" value="1"/>
</dbReference>
<dbReference type="Proteomes" id="UP001314169">
    <property type="component" value="Chromosome 20"/>
</dbReference>
<dbReference type="PANTHER" id="PTHR24179">
    <property type="entry name" value="PROTEIN PHOSPHATASE 1 REGULATORY SUBUNIT 12"/>
    <property type="match status" value="1"/>
</dbReference>
<evidence type="ECO:0000256" key="7">
    <source>
        <dbReference type="SAM" id="Coils"/>
    </source>
</evidence>
<evidence type="ECO:0000256" key="5">
    <source>
        <dbReference type="PIRNR" id="PIRNR038141"/>
    </source>
</evidence>
<dbReference type="InterPro" id="IPR002110">
    <property type="entry name" value="Ankyrin_rpt"/>
</dbReference>
<feature type="region of interest" description="Disordered" evidence="8">
    <location>
        <begin position="1"/>
        <end position="46"/>
    </location>
</feature>
<dbReference type="Gene3D" id="6.10.250.1820">
    <property type="match status" value="1"/>
</dbReference>
<feature type="compositionally biased region" description="Acidic residues" evidence="8">
    <location>
        <begin position="357"/>
        <end position="369"/>
    </location>
</feature>
<comment type="subcellular location">
    <subcellularLocation>
        <location evidence="1">Cytoplasm</location>
        <location evidence="1">Cytoskeleton</location>
        <location evidence="1">Stress fiber</location>
    </subcellularLocation>
</comment>
<feature type="compositionally biased region" description="Polar residues" evidence="8">
    <location>
        <begin position="726"/>
        <end position="744"/>
    </location>
</feature>
<feature type="domain" description="cGMP-dependent protein kinase interacting" evidence="9">
    <location>
        <begin position="868"/>
        <end position="969"/>
    </location>
</feature>
<feature type="compositionally biased region" description="Basic and acidic residues" evidence="8">
    <location>
        <begin position="811"/>
        <end position="823"/>
    </location>
</feature>
<feature type="compositionally biased region" description="Basic residues" evidence="8">
    <location>
        <begin position="628"/>
        <end position="638"/>
    </location>
</feature>
<dbReference type="Gene3D" id="1.25.40.20">
    <property type="entry name" value="Ankyrin repeat-containing domain"/>
    <property type="match status" value="2"/>
</dbReference>
<evidence type="ECO:0000256" key="3">
    <source>
        <dbReference type="ARBA" id="ARBA00022737"/>
    </source>
</evidence>
<dbReference type="PIRSF" id="PIRSF038141">
    <property type="entry name" value="PP1_12ABC_vert"/>
    <property type="match status" value="1"/>
</dbReference>
<keyword evidence="4 6" id="KW-0040">ANK repeat</keyword>
<gene>
    <name evidence="10" type="ORF">MPIPNATIZW_LOCUS10642</name>
</gene>
<feature type="compositionally biased region" description="Basic and acidic residues" evidence="8">
    <location>
        <begin position="837"/>
        <end position="853"/>
    </location>
</feature>
<evidence type="ECO:0000259" key="9">
    <source>
        <dbReference type="Pfam" id="PF15898"/>
    </source>
</evidence>
<evidence type="ECO:0000256" key="4">
    <source>
        <dbReference type="ARBA" id="ARBA00023043"/>
    </source>
</evidence>
<dbReference type="SMART" id="SM00248">
    <property type="entry name" value="ANK"/>
    <property type="match status" value="5"/>
</dbReference>
<feature type="compositionally biased region" description="Basic and acidic residues" evidence="8">
    <location>
        <begin position="329"/>
        <end position="351"/>
    </location>
</feature>
<feature type="compositionally biased region" description="Basic and acidic residues" evidence="8">
    <location>
        <begin position="618"/>
        <end position="627"/>
    </location>
</feature>
<dbReference type="Pfam" id="PF12796">
    <property type="entry name" value="Ank_2"/>
    <property type="match status" value="2"/>
</dbReference>
<keyword evidence="7" id="KW-0175">Coiled coil</keyword>
<feature type="repeat" description="ANK" evidence="6">
    <location>
        <begin position="118"/>
        <end position="150"/>
    </location>
</feature>
<dbReference type="CDD" id="cd21944">
    <property type="entry name" value="IPD_MYPT1"/>
    <property type="match status" value="1"/>
</dbReference>
<dbReference type="Pfam" id="PF15898">
    <property type="entry name" value="PRKG1_interact"/>
    <property type="match status" value="1"/>
</dbReference>
<dbReference type="PROSITE" id="PS50088">
    <property type="entry name" value="ANK_REPEAT"/>
    <property type="match status" value="4"/>
</dbReference>
<proteinExistence type="predicted"/>
<dbReference type="InterPro" id="IPR036770">
    <property type="entry name" value="Ankyrin_rpt-contain_sf"/>
</dbReference>
<feature type="compositionally biased region" description="Basic and acidic residues" evidence="8">
    <location>
        <begin position="1"/>
        <end position="40"/>
    </location>
</feature>
<feature type="compositionally biased region" description="Polar residues" evidence="8">
    <location>
        <begin position="536"/>
        <end position="547"/>
    </location>
</feature>
<feature type="repeat" description="ANK" evidence="6">
    <location>
        <begin position="244"/>
        <end position="276"/>
    </location>
</feature>
<feature type="compositionally biased region" description="Polar residues" evidence="8">
    <location>
        <begin position="586"/>
        <end position="602"/>
    </location>
</feature>
<feature type="repeat" description="ANK" evidence="6">
    <location>
        <begin position="85"/>
        <end position="117"/>
    </location>
</feature>
<feature type="compositionally biased region" description="Basic and acidic residues" evidence="8">
    <location>
        <begin position="370"/>
        <end position="381"/>
    </location>
</feature>
<evidence type="ECO:0000313" key="10">
    <source>
        <dbReference type="EMBL" id="CAK6442336.1"/>
    </source>
</evidence>
<evidence type="ECO:0000256" key="1">
    <source>
        <dbReference type="ARBA" id="ARBA00004529"/>
    </source>
</evidence>
<reference evidence="10" key="1">
    <citation type="submission" date="2023-12" db="EMBL/GenBank/DDBJ databases">
        <authorList>
            <person name="Brown T."/>
        </authorList>
    </citation>
    <scope>NUCLEOTIDE SEQUENCE</scope>
</reference>
<feature type="compositionally biased region" description="Low complexity" evidence="8">
    <location>
        <begin position="408"/>
        <end position="419"/>
    </location>
</feature>
<dbReference type="InterPro" id="IPR031775">
    <property type="entry name" value="PRKG1_interact"/>
</dbReference>
<accession>A0ABN9ZVR8</accession>
<dbReference type="PANTHER" id="PTHR24179:SF18">
    <property type="entry name" value="PROTEIN PHOSPHATASE 1 REGULATORY SUBUNIT 12B"/>
    <property type="match status" value="1"/>
</dbReference>
<dbReference type="PROSITE" id="PS50297">
    <property type="entry name" value="ANK_REP_REGION"/>
    <property type="match status" value="3"/>
</dbReference>
<name>A0ABN9ZVR8_PIPNA</name>
<protein>
    <recommendedName>
        <fullName evidence="5">Protein phosphatase 1 regulatory subunit</fullName>
    </recommendedName>
</protein>
<feature type="repeat" description="ANK" evidence="6">
    <location>
        <begin position="211"/>
        <end position="243"/>
    </location>
</feature>
<evidence type="ECO:0000256" key="2">
    <source>
        <dbReference type="ARBA" id="ARBA00022490"/>
    </source>
</evidence>